<keyword evidence="3" id="KW-1185">Reference proteome</keyword>
<dbReference type="PANTHER" id="PTHR43861">
    <property type="entry name" value="TRANS-ACONITATE 2-METHYLTRANSFERASE-RELATED"/>
    <property type="match status" value="1"/>
</dbReference>
<evidence type="ECO:0000313" key="3">
    <source>
        <dbReference type="Proteomes" id="UP000554286"/>
    </source>
</evidence>
<sequence>MDHMTAALTDRVQRSFSRSFPSYHDAAGPQAWIAGRLVQELRRGGAPRRFASAFELGCGTGHLTHLLCRDFGFGTLYLNDLAPEARLTAQAAGAAFLLGDAQQIEWPAMLGLVASASMIQWLQDPAQLLKKAAAALAPGGWLAISGYGPEQYRELARLGSSARAPGLCRPEHLAAAVDGPLEVVQTGERVRQRYFPTPRQVLDHLRKTGVNGQARKTWTKSTLARFTAEYARSFGTGAGVPLTYHPVWIIARKHG</sequence>
<comment type="caution">
    <text evidence="2">The sequence shown here is derived from an EMBL/GenBank/DDBJ whole genome shotgun (WGS) entry which is preliminary data.</text>
</comment>
<dbReference type="Proteomes" id="UP000554286">
    <property type="component" value="Unassembled WGS sequence"/>
</dbReference>
<gene>
    <name evidence="2" type="ORF">GGD89_002676</name>
</gene>
<keyword evidence="2" id="KW-0489">Methyltransferase</keyword>
<reference evidence="2 3" key="1">
    <citation type="submission" date="2020-08" db="EMBL/GenBank/DDBJ databases">
        <title>Genome sequencing of Purple Non-Sulfur Bacteria from various extreme environments.</title>
        <authorList>
            <person name="Mayer M."/>
        </authorList>
    </citation>
    <scope>NUCLEOTIDE SEQUENCE [LARGE SCALE GENOMIC DNA]</scope>
    <source>
        <strain evidence="2 3">JA131</strain>
    </source>
</reference>
<dbReference type="SUPFAM" id="SSF53335">
    <property type="entry name" value="S-adenosyl-L-methionine-dependent methyltransferases"/>
    <property type="match status" value="1"/>
</dbReference>
<organism evidence="2 3">
    <name type="scientific">Roseospira visakhapatnamensis</name>
    <dbReference type="NCBI Taxonomy" id="390880"/>
    <lineage>
        <taxon>Bacteria</taxon>
        <taxon>Pseudomonadati</taxon>
        <taxon>Pseudomonadota</taxon>
        <taxon>Alphaproteobacteria</taxon>
        <taxon>Rhodospirillales</taxon>
        <taxon>Rhodospirillaceae</taxon>
        <taxon>Roseospira</taxon>
    </lineage>
</organism>
<feature type="domain" description="Methyltransferase type 11" evidence="1">
    <location>
        <begin position="55"/>
        <end position="144"/>
    </location>
</feature>
<dbReference type="GO" id="GO:0032259">
    <property type="term" value="P:methylation"/>
    <property type="evidence" value="ECO:0007669"/>
    <property type="project" value="UniProtKB-KW"/>
</dbReference>
<evidence type="ECO:0000313" key="2">
    <source>
        <dbReference type="EMBL" id="MBB4267038.1"/>
    </source>
</evidence>
<proteinExistence type="predicted"/>
<dbReference type="AlphaFoldDB" id="A0A7W6REK1"/>
<dbReference type="GO" id="GO:0102130">
    <property type="term" value="F:malonyl-CoA methyltransferase activity"/>
    <property type="evidence" value="ECO:0007669"/>
    <property type="project" value="UniProtKB-EC"/>
</dbReference>
<dbReference type="PANTHER" id="PTHR43861:SF1">
    <property type="entry name" value="TRANS-ACONITATE 2-METHYLTRANSFERASE"/>
    <property type="match status" value="1"/>
</dbReference>
<keyword evidence="2" id="KW-0808">Transferase</keyword>
<name>A0A7W6REK1_9PROT</name>
<dbReference type="InterPro" id="IPR013216">
    <property type="entry name" value="Methyltransf_11"/>
</dbReference>
<dbReference type="Pfam" id="PF08241">
    <property type="entry name" value="Methyltransf_11"/>
    <property type="match status" value="1"/>
</dbReference>
<evidence type="ECO:0000259" key="1">
    <source>
        <dbReference type="Pfam" id="PF08241"/>
    </source>
</evidence>
<dbReference type="EC" id="2.1.1.197" evidence="2"/>
<dbReference type="GO" id="GO:0008757">
    <property type="term" value="F:S-adenosylmethionine-dependent methyltransferase activity"/>
    <property type="evidence" value="ECO:0007669"/>
    <property type="project" value="InterPro"/>
</dbReference>
<dbReference type="InterPro" id="IPR029063">
    <property type="entry name" value="SAM-dependent_MTases_sf"/>
</dbReference>
<dbReference type="Gene3D" id="3.40.50.150">
    <property type="entry name" value="Vaccinia Virus protein VP39"/>
    <property type="match status" value="1"/>
</dbReference>
<dbReference type="EMBL" id="JACIGK010000020">
    <property type="protein sequence ID" value="MBB4267038.1"/>
    <property type="molecule type" value="Genomic_DNA"/>
</dbReference>
<protein>
    <submittedName>
        <fullName evidence="2">Malonyl-CoA O-methyltransferase</fullName>
        <ecNumber evidence="2">2.1.1.197</ecNumber>
    </submittedName>
</protein>
<accession>A0A7W6REK1</accession>